<evidence type="ECO:0000313" key="2">
    <source>
        <dbReference type="EMBL" id="QXT40740.1"/>
    </source>
</evidence>
<dbReference type="KEGG" id="gce:KYE46_05760"/>
<reference evidence="2 3" key="1">
    <citation type="submission" date="2021-07" db="EMBL/GenBank/DDBJ databases">
        <title>A novel Jannaschia species isolated from marine dinoflagellate Ceratoperidinium margalefii.</title>
        <authorList>
            <person name="Jiang Y."/>
            <person name="Li Z."/>
        </authorList>
    </citation>
    <scope>NUCLEOTIDE SEQUENCE [LARGE SCALE GENOMIC DNA]</scope>
    <source>
        <strain evidence="2 3">J12C1-MA-4</strain>
    </source>
</reference>
<protein>
    <submittedName>
        <fullName evidence="2">VOC family protein</fullName>
    </submittedName>
</protein>
<organism evidence="2 3">
    <name type="scientific">Gymnodinialimonas ceratoperidinii</name>
    <dbReference type="NCBI Taxonomy" id="2856823"/>
    <lineage>
        <taxon>Bacteria</taxon>
        <taxon>Pseudomonadati</taxon>
        <taxon>Pseudomonadota</taxon>
        <taxon>Alphaproteobacteria</taxon>
        <taxon>Rhodobacterales</taxon>
        <taxon>Paracoccaceae</taxon>
        <taxon>Gymnodinialimonas</taxon>
    </lineage>
</organism>
<feature type="domain" description="Glyoxalase-like" evidence="1">
    <location>
        <begin position="4"/>
        <end position="172"/>
    </location>
</feature>
<proteinExistence type="predicted"/>
<dbReference type="AlphaFoldDB" id="A0A8F6TXX4"/>
<accession>A0A8F6TXX4</accession>
<evidence type="ECO:0000259" key="1">
    <source>
        <dbReference type="Pfam" id="PF13468"/>
    </source>
</evidence>
<dbReference type="RefSeq" id="WP_219004102.1">
    <property type="nucleotide sequence ID" value="NZ_CP079194.1"/>
</dbReference>
<name>A0A8F6TXX4_9RHOB</name>
<dbReference type="Proteomes" id="UP000825009">
    <property type="component" value="Chromosome"/>
</dbReference>
<sequence length="204" mass="22112">MLTFDHIAVSAETLARGVQDVETALGQPLLPGGEHPDMGTHNRLLSFGPEEYFEVIAVNPAAEGPDQPRWFNLDNFRGATRVTNWICRCPDIEAAIAAAPEGIGVPWKLQRGDLRWSMAIPEDGKLPFGGLFPALIQWHDDAHPAPRLRDTGVRLKELRLHAPEAAALRAALGPLMSDPRVSIIPAEAARIEAVLATPTGDVTL</sequence>
<dbReference type="EMBL" id="CP079194">
    <property type="protein sequence ID" value="QXT40740.1"/>
    <property type="molecule type" value="Genomic_DNA"/>
</dbReference>
<evidence type="ECO:0000313" key="3">
    <source>
        <dbReference type="Proteomes" id="UP000825009"/>
    </source>
</evidence>
<keyword evidence="3" id="KW-1185">Reference proteome</keyword>
<dbReference type="InterPro" id="IPR025870">
    <property type="entry name" value="Glyoxalase-like_dom"/>
</dbReference>
<dbReference type="Pfam" id="PF13468">
    <property type="entry name" value="Glyoxalase_3"/>
    <property type="match status" value="1"/>
</dbReference>
<gene>
    <name evidence="2" type="ORF">KYE46_05760</name>
</gene>